<proteinExistence type="predicted"/>
<evidence type="ECO:0000313" key="2">
    <source>
        <dbReference type="Proteomes" id="UP001164439"/>
    </source>
</evidence>
<evidence type="ECO:0000313" key="1">
    <source>
        <dbReference type="EMBL" id="WAZ20139.1"/>
    </source>
</evidence>
<gene>
    <name evidence="1" type="ORF">STRCI_001238</name>
</gene>
<accession>A0ABY7K6X2</accession>
<dbReference type="RefSeq" id="WP_269657827.1">
    <property type="nucleotide sequence ID" value="NZ_CP114413.1"/>
</dbReference>
<name>A0ABY7K6X2_9ACTN</name>
<reference evidence="1" key="1">
    <citation type="submission" date="2022-12" db="EMBL/GenBank/DDBJ databases">
        <authorList>
            <person name="Ruckert C."/>
            <person name="Busche T."/>
            <person name="Kalinowski J."/>
            <person name="Wittmann C."/>
        </authorList>
    </citation>
    <scope>NUCLEOTIDE SEQUENCE</scope>
    <source>
        <strain evidence="1">DSM 40467</strain>
    </source>
</reference>
<organism evidence="1 2">
    <name type="scientific">Streptomyces cinnabarinus</name>
    <dbReference type="NCBI Taxonomy" id="67287"/>
    <lineage>
        <taxon>Bacteria</taxon>
        <taxon>Bacillati</taxon>
        <taxon>Actinomycetota</taxon>
        <taxon>Actinomycetes</taxon>
        <taxon>Kitasatosporales</taxon>
        <taxon>Streptomycetaceae</taxon>
        <taxon>Streptomyces</taxon>
    </lineage>
</organism>
<protein>
    <submittedName>
        <fullName evidence="1">DUF397 domain-containing protein</fullName>
    </submittedName>
</protein>
<dbReference type="EMBL" id="CP114413">
    <property type="protein sequence ID" value="WAZ20139.1"/>
    <property type="molecule type" value="Genomic_DNA"/>
</dbReference>
<sequence>MTTPNLYELHAATDATAEKWCGGNLGGDNETCLTTTPLAGAVDAFAVGDSKPQGAGIRLCMSGPELDSFAIEWAKARGLAL</sequence>
<keyword evidence="2" id="KW-1185">Reference proteome</keyword>
<dbReference type="Proteomes" id="UP001164439">
    <property type="component" value="Chromosome"/>
</dbReference>